<feature type="domain" description="PII-uridylyltransferase/Glutamine-synthetase adenylyltransferase" evidence="2">
    <location>
        <begin position="8"/>
        <end position="87"/>
    </location>
</feature>
<evidence type="ECO:0000256" key="1">
    <source>
        <dbReference type="ARBA" id="ARBA00022679"/>
    </source>
</evidence>
<proteinExistence type="predicted"/>
<sequence length="91" mass="10230">MFGGGAEAHDVLDAGDVVILLRAWRLASRIRSANVIWTGRTSDLLPSSRRDLEAVARWCGYGQGNAAELEEDYLRLSRRARSVFERTFYGQ</sequence>
<comment type="caution">
    <text evidence="3">The sequence shown here is derived from an EMBL/GenBank/DDBJ whole genome shotgun (WGS) entry which is preliminary data.</text>
</comment>
<evidence type="ECO:0000259" key="2">
    <source>
        <dbReference type="Pfam" id="PF08335"/>
    </source>
</evidence>
<dbReference type="EMBL" id="BAAASK010000136">
    <property type="protein sequence ID" value="GAA2706628.1"/>
    <property type="molecule type" value="Genomic_DNA"/>
</dbReference>
<keyword evidence="1" id="KW-0808">Transferase</keyword>
<name>A0ABN3TIF2_9ACTN</name>
<dbReference type="Proteomes" id="UP001499989">
    <property type="component" value="Unassembled WGS sequence"/>
</dbReference>
<evidence type="ECO:0000313" key="3">
    <source>
        <dbReference type="EMBL" id="GAA2706628.1"/>
    </source>
</evidence>
<organism evidence="3 4">
    <name type="scientific">Streptomyces violaceolatus</name>
    <dbReference type="NCBI Taxonomy" id="67378"/>
    <lineage>
        <taxon>Bacteria</taxon>
        <taxon>Bacillati</taxon>
        <taxon>Actinomycetota</taxon>
        <taxon>Actinomycetes</taxon>
        <taxon>Kitasatosporales</taxon>
        <taxon>Streptomycetaceae</taxon>
        <taxon>Streptomyces</taxon>
        <taxon>Streptomyces violaceoruber group</taxon>
    </lineage>
</organism>
<evidence type="ECO:0000313" key="4">
    <source>
        <dbReference type="Proteomes" id="UP001499989"/>
    </source>
</evidence>
<protein>
    <recommendedName>
        <fullName evidence="2">PII-uridylyltransferase/Glutamine-synthetase adenylyltransferase domain-containing protein</fullName>
    </recommendedName>
</protein>
<dbReference type="InterPro" id="IPR013546">
    <property type="entry name" value="PII_UdlTrfase/GS_AdlTrfase"/>
</dbReference>
<gene>
    <name evidence="3" type="ORF">GCM10010310_80650</name>
</gene>
<accession>A0ABN3TIF2</accession>
<dbReference type="SUPFAM" id="SSF81593">
    <property type="entry name" value="Nucleotidyltransferase substrate binding subunit/domain"/>
    <property type="match status" value="1"/>
</dbReference>
<dbReference type="Gene3D" id="1.20.120.330">
    <property type="entry name" value="Nucleotidyltransferases domain 2"/>
    <property type="match status" value="1"/>
</dbReference>
<reference evidence="3 4" key="1">
    <citation type="journal article" date="2019" name="Int. J. Syst. Evol. Microbiol.">
        <title>The Global Catalogue of Microorganisms (GCM) 10K type strain sequencing project: providing services to taxonomists for standard genome sequencing and annotation.</title>
        <authorList>
            <consortium name="The Broad Institute Genomics Platform"/>
            <consortium name="The Broad Institute Genome Sequencing Center for Infectious Disease"/>
            <person name="Wu L."/>
            <person name="Ma J."/>
        </authorList>
    </citation>
    <scope>NUCLEOTIDE SEQUENCE [LARGE SCALE GENOMIC DNA]</scope>
    <source>
        <strain evidence="3 4">JCM 4531</strain>
    </source>
</reference>
<keyword evidence="4" id="KW-1185">Reference proteome</keyword>
<dbReference type="Pfam" id="PF08335">
    <property type="entry name" value="GlnD_UR_UTase"/>
    <property type="match status" value="1"/>
</dbReference>